<evidence type="ECO:0000256" key="6">
    <source>
        <dbReference type="ARBA" id="ARBA00034344"/>
    </source>
</evidence>
<dbReference type="CDD" id="cd01539">
    <property type="entry name" value="PBP1_GGBP"/>
    <property type="match status" value="1"/>
</dbReference>
<dbReference type="GO" id="GO:0030313">
    <property type="term" value="C:cell envelope"/>
    <property type="evidence" value="ECO:0007669"/>
    <property type="project" value="UniProtKB-SubCell"/>
</dbReference>
<keyword evidence="4" id="KW-0732">Signal</keyword>
<accession>A0A2S4JS03</accession>
<dbReference type="GO" id="GO:0030246">
    <property type="term" value="F:carbohydrate binding"/>
    <property type="evidence" value="ECO:0007669"/>
    <property type="project" value="InterPro"/>
</dbReference>
<reference evidence="9" key="1">
    <citation type="submission" date="2015-12" db="EMBL/GenBank/DDBJ databases">
        <authorList>
            <person name="Lodha T.D."/>
            <person name="Chintalapati S."/>
            <person name="Chintalapati V.R."/>
            <person name="Sravanthi T."/>
        </authorList>
    </citation>
    <scope>NUCLEOTIDE SEQUENCE [LARGE SCALE GENOMIC DNA]</scope>
    <source>
        <strain evidence="9">JC133</strain>
    </source>
</reference>
<comment type="similarity">
    <text evidence="2">Belongs to the bacterial solute-binding protein 2 family.</text>
</comment>
<dbReference type="PROSITE" id="PS51257">
    <property type="entry name" value="PROKAR_LIPOPROTEIN"/>
    <property type="match status" value="1"/>
</dbReference>
<organism evidence="8 9">
    <name type="scientific">Alkalispirochaeta sphaeroplastigenens</name>
    <dbReference type="NCBI Taxonomy" id="1187066"/>
    <lineage>
        <taxon>Bacteria</taxon>
        <taxon>Pseudomonadati</taxon>
        <taxon>Spirochaetota</taxon>
        <taxon>Spirochaetia</taxon>
        <taxon>Spirochaetales</taxon>
        <taxon>Spirochaetaceae</taxon>
        <taxon>Alkalispirochaeta</taxon>
    </lineage>
</organism>
<dbReference type="InterPro" id="IPR025997">
    <property type="entry name" value="SBP_2_dom"/>
</dbReference>
<proteinExistence type="inferred from homology"/>
<name>A0A2S4JS03_9SPIO</name>
<dbReference type="PANTHER" id="PTHR46847">
    <property type="entry name" value="D-ALLOSE-BINDING PERIPLASMIC PROTEIN-RELATED"/>
    <property type="match status" value="1"/>
</dbReference>
<sequence length="328" mass="36516">MFVKALAIPVALLLLAGCQPSTPKITLFPYTMEDPYIRSLVEHIKNETRESFRITLWDAQNSQVMQNEGIERAIAEGADLLIINPVDRLSAYTIILHAREHNIPVIFFNREPLRSDMDLWDRVYYVGAKPAQSAELQADLVVDLFGGTPPDLNHLDRNGDGRVQTIIFKGEQGHQDAEIRTTGVLSAFEKRNFPVDILAIEVANWSFTEAYEKSLPLLETYGETVELVISNNDAMALGVIQRLHDMGRAPSPGSPRWIPLVGIDGIDEAVQAIRQGHLYGTVLNDSATMARAIAELTGDILSAGPEDPHAPPPEEGRYIWVDYQPFIH</sequence>
<dbReference type="SUPFAM" id="SSF53822">
    <property type="entry name" value="Periplasmic binding protein-like I"/>
    <property type="match status" value="1"/>
</dbReference>
<dbReference type="EMBL" id="LPWH01000062">
    <property type="protein sequence ID" value="POR02296.1"/>
    <property type="molecule type" value="Genomic_DNA"/>
</dbReference>
<evidence type="ECO:0000256" key="4">
    <source>
        <dbReference type="ARBA" id="ARBA00022729"/>
    </source>
</evidence>
<dbReference type="GO" id="GO:0046872">
    <property type="term" value="F:metal ion binding"/>
    <property type="evidence" value="ECO:0007669"/>
    <property type="project" value="UniProtKB-KW"/>
</dbReference>
<evidence type="ECO:0000256" key="2">
    <source>
        <dbReference type="ARBA" id="ARBA00007639"/>
    </source>
</evidence>
<keyword evidence="9" id="KW-1185">Reference proteome</keyword>
<dbReference type="Pfam" id="PF13407">
    <property type="entry name" value="Peripla_BP_4"/>
    <property type="match status" value="1"/>
</dbReference>
<evidence type="ECO:0000313" key="9">
    <source>
        <dbReference type="Proteomes" id="UP000237350"/>
    </source>
</evidence>
<dbReference type="AlphaFoldDB" id="A0A2S4JS03"/>
<dbReference type="Gene3D" id="3.40.50.2300">
    <property type="match status" value="2"/>
</dbReference>
<dbReference type="PANTHER" id="PTHR46847:SF1">
    <property type="entry name" value="D-ALLOSE-BINDING PERIPLASMIC PROTEIN-RELATED"/>
    <property type="match status" value="1"/>
</dbReference>
<protein>
    <recommendedName>
        <fullName evidence="6">D-galactose/methyl-galactoside binding periplasmic protein MglB</fullName>
    </recommendedName>
</protein>
<evidence type="ECO:0000259" key="7">
    <source>
        <dbReference type="Pfam" id="PF13407"/>
    </source>
</evidence>
<gene>
    <name evidence="8" type="ORF">AU468_06830</name>
</gene>
<evidence type="ECO:0000256" key="3">
    <source>
        <dbReference type="ARBA" id="ARBA00022723"/>
    </source>
</evidence>
<dbReference type="InterPro" id="IPR044085">
    <property type="entry name" value="MglB-like_PBP1"/>
</dbReference>
<comment type="subcellular location">
    <subcellularLocation>
        <location evidence="1">Cell envelope</location>
    </subcellularLocation>
</comment>
<comment type="subunit">
    <text evidence="5">The ABC transporter complex is composed of one ATP-binding protein (MglA), two transmembrane proteins (MglC) and a solute-binding protein (MglB).</text>
</comment>
<feature type="domain" description="Periplasmic binding protein" evidence="7">
    <location>
        <begin position="25"/>
        <end position="302"/>
    </location>
</feature>
<dbReference type="InterPro" id="IPR028082">
    <property type="entry name" value="Peripla_BP_I"/>
</dbReference>
<evidence type="ECO:0000256" key="5">
    <source>
        <dbReference type="ARBA" id="ARBA00034323"/>
    </source>
</evidence>
<comment type="caution">
    <text evidence="8">The sequence shown here is derived from an EMBL/GenBank/DDBJ whole genome shotgun (WGS) entry which is preliminary data.</text>
</comment>
<dbReference type="RefSeq" id="WP_103680062.1">
    <property type="nucleotide sequence ID" value="NZ_LPWH01000062.1"/>
</dbReference>
<keyword evidence="3" id="KW-0479">Metal-binding</keyword>
<evidence type="ECO:0000256" key="1">
    <source>
        <dbReference type="ARBA" id="ARBA00004196"/>
    </source>
</evidence>
<dbReference type="Proteomes" id="UP000237350">
    <property type="component" value="Unassembled WGS sequence"/>
</dbReference>
<evidence type="ECO:0000313" key="8">
    <source>
        <dbReference type="EMBL" id="POR02296.1"/>
    </source>
</evidence>